<protein>
    <recommendedName>
        <fullName evidence="4">tRNA 5-hydroxyuridine methyltransferase</fullName>
        <ecNumber evidence="4">2.1.1.-</ecNumber>
    </recommendedName>
    <alternativeName>
        <fullName evidence="4">ho5U methyltransferase</fullName>
    </alternativeName>
</protein>
<dbReference type="STRING" id="237679.SAMN04488072_10170"/>
<gene>
    <name evidence="4" type="primary">trmR</name>
    <name evidence="5" type="ORF">SAMN04488072_10170</name>
</gene>
<dbReference type="GO" id="GO:0008757">
    <property type="term" value="F:S-adenosylmethionine-dependent methyltransferase activity"/>
    <property type="evidence" value="ECO:0007669"/>
    <property type="project" value="TreeGrafter"/>
</dbReference>
<keyword evidence="4" id="KW-0460">Magnesium</keyword>
<feature type="binding site" evidence="4">
    <location>
        <begin position="119"/>
        <end position="120"/>
    </location>
    <ligand>
        <name>S-adenosyl-L-methionine</name>
        <dbReference type="ChEBI" id="CHEBI:59789"/>
    </ligand>
</feature>
<sequence length="219" mass="25064">MPVMEKSDRMNEILTNYLMQSLPAEDNWVNELERTAAEDDVPIMDPLGMNFVKQLIRLTKPDRILEIGTAIGYSALRMLQANPEAEIITVEKDEQRYHQAIRNIRNANKQDHIHVIYGDALEELQMMTDSTFDLVLIDAAKGKYQRFFELSTPLLTEGGYVLSDNVLFKGYVADTKKQHPRYQTIAGKIRTYNDWLMNHPDFTTTIVPIGDGIAISTKQ</sequence>
<keyword evidence="1 4" id="KW-0489">Methyltransferase</keyword>
<dbReference type="EC" id="2.1.1.-" evidence="4"/>
<accession>A0A1I0UZU2</accession>
<proteinExistence type="inferred from homology"/>
<dbReference type="AlphaFoldDB" id="A0A1I0UZU2"/>
<name>A0A1I0UZU2_9BACI</name>
<feature type="binding site" evidence="4">
    <location>
        <position position="138"/>
    </location>
    <ligand>
        <name>S-adenosyl-L-methionine</name>
        <dbReference type="ChEBI" id="CHEBI:59789"/>
    </ligand>
</feature>
<feature type="binding site" evidence="4">
    <location>
        <position position="164"/>
    </location>
    <ligand>
        <name>Mg(2+)</name>
        <dbReference type="ChEBI" id="CHEBI:18420"/>
    </ligand>
</feature>
<evidence type="ECO:0000256" key="1">
    <source>
        <dbReference type="ARBA" id="ARBA00022603"/>
    </source>
</evidence>
<dbReference type="EMBL" id="FOJW01000001">
    <property type="protein sequence ID" value="SFA69568.1"/>
    <property type="molecule type" value="Genomic_DNA"/>
</dbReference>
<evidence type="ECO:0000313" key="6">
    <source>
        <dbReference type="Proteomes" id="UP000198642"/>
    </source>
</evidence>
<keyword evidence="4" id="KW-0819">tRNA processing</keyword>
<comment type="function">
    <text evidence="4">Catalyzes the methylation of 5-hydroxyuridine (ho5U) to form 5-methoxyuridine (mo5U) at position 34 in tRNAs.</text>
</comment>
<dbReference type="InterPro" id="IPR050362">
    <property type="entry name" value="Cation-dep_OMT"/>
</dbReference>
<feature type="binding site" evidence="4">
    <location>
        <position position="44"/>
    </location>
    <ligand>
        <name>S-adenosyl-L-methionine</name>
        <dbReference type="ChEBI" id="CHEBI:59789"/>
    </ligand>
</feature>
<dbReference type="GO" id="GO:0008171">
    <property type="term" value="F:O-methyltransferase activity"/>
    <property type="evidence" value="ECO:0007669"/>
    <property type="project" value="InterPro"/>
</dbReference>
<dbReference type="PANTHER" id="PTHR10509:SF14">
    <property type="entry name" value="CAFFEOYL-COA O-METHYLTRANSFERASE 3-RELATED"/>
    <property type="match status" value="1"/>
</dbReference>
<dbReference type="Proteomes" id="UP000198642">
    <property type="component" value="Unassembled WGS sequence"/>
</dbReference>
<feature type="binding site" evidence="4">
    <location>
        <position position="138"/>
    </location>
    <ligand>
        <name>Mg(2+)</name>
        <dbReference type="ChEBI" id="CHEBI:18420"/>
    </ligand>
</feature>
<dbReference type="Pfam" id="PF01596">
    <property type="entry name" value="Methyltransf_3"/>
    <property type="match status" value="1"/>
</dbReference>
<keyword evidence="6" id="KW-1185">Reference proteome</keyword>
<keyword evidence="3 4" id="KW-0949">S-adenosyl-L-methionine</keyword>
<comment type="similarity">
    <text evidence="4">Belongs to the class I-like SAM-binding methyltransferase superfamily. Cation-dependent O-methyltransferase family.</text>
</comment>
<comment type="catalytic activity">
    <reaction evidence="4">
        <text>5-hydroxyuridine(34) in tRNA + S-adenosyl-L-methionine = 5-methoxyuridine(34) in tRNA + S-adenosyl-L-homocysteine + H(+)</text>
        <dbReference type="Rhea" id="RHEA:60524"/>
        <dbReference type="Rhea" id="RHEA-COMP:13381"/>
        <dbReference type="Rhea" id="RHEA-COMP:15591"/>
        <dbReference type="ChEBI" id="CHEBI:15378"/>
        <dbReference type="ChEBI" id="CHEBI:57856"/>
        <dbReference type="ChEBI" id="CHEBI:59789"/>
        <dbReference type="ChEBI" id="CHEBI:136877"/>
        <dbReference type="ChEBI" id="CHEBI:143860"/>
    </reaction>
</comment>
<evidence type="ECO:0000256" key="4">
    <source>
        <dbReference type="HAMAP-Rule" id="MF_02217"/>
    </source>
</evidence>
<evidence type="ECO:0000313" key="5">
    <source>
        <dbReference type="EMBL" id="SFA69568.1"/>
    </source>
</evidence>
<keyword evidence="4" id="KW-0479">Metal-binding</keyword>
<feature type="binding site" evidence="4">
    <location>
        <position position="74"/>
    </location>
    <ligand>
        <name>S-adenosyl-L-methionine</name>
        <dbReference type="ChEBI" id="CHEBI:59789"/>
    </ligand>
</feature>
<keyword evidence="2 4" id="KW-0808">Transferase</keyword>
<organism evidence="5 6">
    <name type="scientific">Lentibacillus halodurans</name>
    <dbReference type="NCBI Taxonomy" id="237679"/>
    <lineage>
        <taxon>Bacteria</taxon>
        <taxon>Bacillati</taxon>
        <taxon>Bacillota</taxon>
        <taxon>Bacilli</taxon>
        <taxon>Bacillales</taxon>
        <taxon>Bacillaceae</taxon>
        <taxon>Lentibacillus</taxon>
    </lineage>
</organism>
<reference evidence="5 6" key="1">
    <citation type="submission" date="2016-10" db="EMBL/GenBank/DDBJ databases">
        <authorList>
            <person name="de Groot N.N."/>
        </authorList>
    </citation>
    <scope>NUCLEOTIDE SEQUENCE [LARGE SCALE GENOMIC DNA]</scope>
    <source>
        <strain evidence="5 6">CGMCC 1.3702</strain>
    </source>
</reference>
<evidence type="ECO:0000256" key="2">
    <source>
        <dbReference type="ARBA" id="ARBA00022679"/>
    </source>
</evidence>
<comment type="subunit">
    <text evidence="4">Homodimer.</text>
</comment>
<dbReference type="PANTHER" id="PTHR10509">
    <property type="entry name" value="O-METHYLTRANSFERASE-RELATED"/>
    <property type="match status" value="1"/>
</dbReference>
<dbReference type="GO" id="GO:0000287">
    <property type="term" value="F:magnesium ion binding"/>
    <property type="evidence" value="ECO:0007669"/>
    <property type="project" value="UniProtKB-UniRule"/>
</dbReference>
<feature type="binding site" evidence="4">
    <location>
        <position position="165"/>
    </location>
    <ligand>
        <name>Mg(2+)</name>
        <dbReference type="ChEBI" id="CHEBI:18420"/>
    </ligand>
</feature>
<dbReference type="CDD" id="cd02440">
    <property type="entry name" value="AdoMet_MTases"/>
    <property type="match status" value="1"/>
</dbReference>
<dbReference type="InterPro" id="IPR029063">
    <property type="entry name" value="SAM-dependent_MTases_sf"/>
</dbReference>
<dbReference type="GO" id="GO:0030488">
    <property type="term" value="P:tRNA methylation"/>
    <property type="evidence" value="ECO:0007669"/>
    <property type="project" value="UniProtKB-UniRule"/>
</dbReference>
<dbReference type="GO" id="GO:0016300">
    <property type="term" value="F:tRNA (uridine) methyltransferase activity"/>
    <property type="evidence" value="ECO:0007669"/>
    <property type="project" value="UniProtKB-UniRule"/>
</dbReference>
<dbReference type="InterPro" id="IPR043675">
    <property type="entry name" value="TrmR_methyltr"/>
</dbReference>
<dbReference type="InterPro" id="IPR002935">
    <property type="entry name" value="SAM_O-MeTrfase"/>
</dbReference>
<evidence type="ECO:0000256" key="3">
    <source>
        <dbReference type="ARBA" id="ARBA00022691"/>
    </source>
</evidence>
<dbReference type="HAMAP" id="MF_02217">
    <property type="entry name" value="TrmR_methyltr"/>
    <property type="match status" value="1"/>
</dbReference>
<dbReference type="Gene3D" id="3.40.50.150">
    <property type="entry name" value="Vaccinia Virus protein VP39"/>
    <property type="match status" value="1"/>
</dbReference>
<feature type="binding site" evidence="4">
    <location>
        <position position="91"/>
    </location>
    <ligand>
        <name>S-adenosyl-L-methionine</name>
        <dbReference type="ChEBI" id="CHEBI:59789"/>
    </ligand>
</feature>
<dbReference type="SUPFAM" id="SSF53335">
    <property type="entry name" value="S-adenosyl-L-methionine-dependent methyltransferases"/>
    <property type="match status" value="1"/>
</dbReference>
<dbReference type="PROSITE" id="PS51682">
    <property type="entry name" value="SAM_OMT_I"/>
    <property type="match status" value="1"/>
</dbReference>